<name>A0ABT7ZUC4_9FLAO</name>
<feature type="compositionally biased region" description="Basic and acidic residues" evidence="1">
    <location>
        <begin position="1"/>
        <end position="15"/>
    </location>
</feature>
<proteinExistence type="predicted"/>
<accession>A0ABT7ZUC4</accession>
<dbReference type="Proteomes" id="UP001231197">
    <property type="component" value="Unassembled WGS sequence"/>
</dbReference>
<comment type="caution">
    <text evidence="2">The sequence shown here is derived from an EMBL/GenBank/DDBJ whole genome shotgun (WGS) entry which is preliminary data.</text>
</comment>
<protein>
    <submittedName>
        <fullName evidence="2">Uncharacterized protein</fullName>
    </submittedName>
</protein>
<feature type="region of interest" description="Disordered" evidence="1">
    <location>
        <begin position="1"/>
        <end position="76"/>
    </location>
</feature>
<organism evidence="2 3">
    <name type="scientific">Winogradskyella bathintestinalis</name>
    <dbReference type="NCBI Taxonomy" id="3035208"/>
    <lineage>
        <taxon>Bacteria</taxon>
        <taxon>Pseudomonadati</taxon>
        <taxon>Bacteroidota</taxon>
        <taxon>Flavobacteriia</taxon>
        <taxon>Flavobacteriales</taxon>
        <taxon>Flavobacteriaceae</taxon>
        <taxon>Winogradskyella</taxon>
    </lineage>
</organism>
<evidence type="ECO:0000256" key="1">
    <source>
        <dbReference type="SAM" id="MobiDB-lite"/>
    </source>
</evidence>
<evidence type="ECO:0000313" key="3">
    <source>
        <dbReference type="Proteomes" id="UP001231197"/>
    </source>
</evidence>
<sequence length="76" mass="8783">MSNEKKHADFQDNYRKSSNFNKQTKDVNLETDGKGNLKKTTKINELSDSEKNKIADSMDKMQRNIEMIPDGNSEEE</sequence>
<gene>
    <name evidence="2" type="ORF">QMA06_07540</name>
</gene>
<dbReference type="RefSeq" id="WP_290206260.1">
    <property type="nucleotide sequence ID" value="NZ_JASDDK010000002.1"/>
</dbReference>
<reference evidence="2 3" key="1">
    <citation type="journal article" date="2023" name="Int. J. Syst. Evol. Microbiol.">
        <title>Winogradskyella bathintestinalis sp. nov., isolated from the intestine of the deep-sea loosejaw dragonfish, Malacosteus niger.</title>
        <authorList>
            <person name="Uniacke-Lowe S."/>
            <person name="Johnson C.N."/>
            <person name="Stanton C."/>
            <person name="Hill C."/>
            <person name="Ross P."/>
        </authorList>
    </citation>
    <scope>NUCLEOTIDE SEQUENCE [LARGE SCALE GENOMIC DNA]</scope>
    <source>
        <strain evidence="2 3">APC 3343</strain>
    </source>
</reference>
<dbReference type="EMBL" id="JASDDK010000002">
    <property type="protein sequence ID" value="MDN3492568.1"/>
    <property type="molecule type" value="Genomic_DNA"/>
</dbReference>
<keyword evidence="3" id="KW-1185">Reference proteome</keyword>
<feature type="compositionally biased region" description="Basic and acidic residues" evidence="1">
    <location>
        <begin position="23"/>
        <end position="35"/>
    </location>
</feature>
<feature type="compositionally biased region" description="Basic and acidic residues" evidence="1">
    <location>
        <begin position="48"/>
        <end position="63"/>
    </location>
</feature>
<evidence type="ECO:0000313" key="2">
    <source>
        <dbReference type="EMBL" id="MDN3492568.1"/>
    </source>
</evidence>